<dbReference type="PROSITE" id="PS00108">
    <property type="entry name" value="PROTEIN_KINASE_ST"/>
    <property type="match status" value="1"/>
</dbReference>
<accession>A0A8T0HD69</accession>
<evidence type="ECO:0000259" key="1">
    <source>
        <dbReference type="PROSITE" id="PS50011"/>
    </source>
</evidence>
<dbReference type="EMBL" id="CM026427">
    <property type="protein sequence ID" value="KAG0568378.1"/>
    <property type="molecule type" value="Genomic_DNA"/>
</dbReference>
<dbReference type="InterPro" id="IPR000719">
    <property type="entry name" value="Prot_kinase_dom"/>
</dbReference>
<sequence>MLYFHNYFNIQPSIFIIFFEDLAKVEVWKHFRASRGDTVKHCLAEYLSEKLKFLSEQSQPSTSNACSLILWNKQPRTWGRSTFLGAGSGTCGVYSTYWLGIPCARKQFHDEGTEPFFLKEASILAQLRHPHIINFVCCGNGKKPGDQFITMELMEKSLFKLIEDQKGICFSTPVAVDIIVQIAKGMCYLHDQNIAHRDLKPQNVVVGRLSTPHLEDHYCVKLVDFGVSKTKVEVSKSNTMTRVGIGTTYYRAPEVHPKAHPDGIGGRRKAIWFKADVFSFAMTCAHILLLKRPFDDQKFPNYTELIQDKRPNLPLNKYPQELIDLIKDCWNSKPRSRPSFLDIWIRLENFDTKL</sequence>
<dbReference type="InterPro" id="IPR011009">
    <property type="entry name" value="Kinase-like_dom_sf"/>
</dbReference>
<organism evidence="2 3">
    <name type="scientific">Ceratodon purpureus</name>
    <name type="common">Fire moss</name>
    <name type="synonym">Dicranum purpureum</name>
    <dbReference type="NCBI Taxonomy" id="3225"/>
    <lineage>
        <taxon>Eukaryota</taxon>
        <taxon>Viridiplantae</taxon>
        <taxon>Streptophyta</taxon>
        <taxon>Embryophyta</taxon>
        <taxon>Bryophyta</taxon>
        <taxon>Bryophytina</taxon>
        <taxon>Bryopsida</taxon>
        <taxon>Dicranidae</taxon>
        <taxon>Pseudoditrichales</taxon>
        <taxon>Ditrichaceae</taxon>
        <taxon>Ceratodon</taxon>
    </lineage>
</organism>
<evidence type="ECO:0000313" key="2">
    <source>
        <dbReference type="EMBL" id="KAG0568378.1"/>
    </source>
</evidence>
<dbReference type="GO" id="GO:0005524">
    <property type="term" value="F:ATP binding"/>
    <property type="evidence" value="ECO:0007669"/>
    <property type="project" value="InterPro"/>
</dbReference>
<dbReference type="Pfam" id="PF00069">
    <property type="entry name" value="Pkinase"/>
    <property type="match status" value="1"/>
</dbReference>
<dbReference type="GO" id="GO:0004674">
    <property type="term" value="F:protein serine/threonine kinase activity"/>
    <property type="evidence" value="ECO:0007669"/>
    <property type="project" value="TreeGrafter"/>
</dbReference>
<dbReference type="SUPFAM" id="SSF56112">
    <property type="entry name" value="Protein kinase-like (PK-like)"/>
    <property type="match status" value="1"/>
</dbReference>
<evidence type="ECO:0000313" key="3">
    <source>
        <dbReference type="Proteomes" id="UP000822688"/>
    </source>
</evidence>
<dbReference type="PANTHER" id="PTHR44329:SF260">
    <property type="entry name" value="PROTEIN KINASE DOMAIN-CONTAINING PROTEIN"/>
    <property type="match status" value="1"/>
</dbReference>
<proteinExistence type="predicted"/>
<reference evidence="2 3" key="1">
    <citation type="submission" date="2020-06" db="EMBL/GenBank/DDBJ databases">
        <title>WGS assembly of Ceratodon purpureus strain R40.</title>
        <authorList>
            <person name="Carey S.B."/>
            <person name="Jenkins J."/>
            <person name="Shu S."/>
            <person name="Lovell J.T."/>
            <person name="Sreedasyam A."/>
            <person name="Maumus F."/>
            <person name="Tiley G.P."/>
            <person name="Fernandez-Pozo N."/>
            <person name="Barry K."/>
            <person name="Chen C."/>
            <person name="Wang M."/>
            <person name="Lipzen A."/>
            <person name="Daum C."/>
            <person name="Saski C.A."/>
            <person name="Payton A.C."/>
            <person name="Mcbreen J.C."/>
            <person name="Conrad R.E."/>
            <person name="Kollar L.M."/>
            <person name="Olsson S."/>
            <person name="Huttunen S."/>
            <person name="Landis J.B."/>
            <person name="Wickett N.J."/>
            <person name="Johnson M.G."/>
            <person name="Rensing S.A."/>
            <person name="Grimwood J."/>
            <person name="Schmutz J."/>
            <person name="Mcdaniel S.F."/>
        </authorList>
    </citation>
    <scope>NUCLEOTIDE SEQUENCE [LARGE SCALE GENOMIC DNA]</scope>
    <source>
        <strain evidence="2 3">R40</strain>
    </source>
</reference>
<dbReference type="Proteomes" id="UP000822688">
    <property type="component" value="Chromosome 6"/>
</dbReference>
<dbReference type="PANTHER" id="PTHR44329">
    <property type="entry name" value="SERINE/THREONINE-PROTEIN KINASE TNNI3K-RELATED"/>
    <property type="match status" value="1"/>
</dbReference>
<dbReference type="AlphaFoldDB" id="A0A8T0HD69"/>
<dbReference type="PROSITE" id="PS50011">
    <property type="entry name" value="PROTEIN_KINASE_DOM"/>
    <property type="match status" value="1"/>
</dbReference>
<dbReference type="InterPro" id="IPR008271">
    <property type="entry name" value="Ser/Thr_kinase_AS"/>
</dbReference>
<protein>
    <recommendedName>
        <fullName evidence="1">Protein kinase domain-containing protein</fullName>
    </recommendedName>
</protein>
<dbReference type="InterPro" id="IPR051681">
    <property type="entry name" value="Ser/Thr_Kinases-Pseudokinases"/>
</dbReference>
<name>A0A8T0HD69_CERPU</name>
<dbReference type="Gene3D" id="1.10.510.10">
    <property type="entry name" value="Transferase(Phosphotransferase) domain 1"/>
    <property type="match status" value="1"/>
</dbReference>
<comment type="caution">
    <text evidence="2">The sequence shown here is derived from an EMBL/GenBank/DDBJ whole genome shotgun (WGS) entry which is preliminary data.</text>
</comment>
<gene>
    <name evidence="2" type="ORF">KC19_6G015800</name>
</gene>
<feature type="domain" description="Protein kinase" evidence="1">
    <location>
        <begin position="78"/>
        <end position="354"/>
    </location>
</feature>
<keyword evidence="3" id="KW-1185">Reference proteome</keyword>
<dbReference type="SMART" id="SM00220">
    <property type="entry name" value="S_TKc"/>
    <property type="match status" value="1"/>
</dbReference>